<dbReference type="InterPro" id="IPR005000">
    <property type="entry name" value="Aldolase/citrate-lyase_domain"/>
</dbReference>
<organism evidence="8 9">
    <name type="scientific">Limimaricola cinnabarinus LL-001</name>
    <dbReference type="NCBI Taxonomy" id="1337093"/>
    <lineage>
        <taxon>Bacteria</taxon>
        <taxon>Pseudomonadati</taxon>
        <taxon>Pseudomonadota</taxon>
        <taxon>Alphaproteobacteria</taxon>
        <taxon>Rhodobacterales</taxon>
        <taxon>Paracoccaceae</taxon>
        <taxon>Limimaricola</taxon>
    </lineage>
</organism>
<dbReference type="Pfam" id="PF03328">
    <property type="entry name" value="HpcH_HpaI"/>
    <property type="match status" value="1"/>
</dbReference>
<dbReference type="PANTHER" id="PTHR32308">
    <property type="entry name" value="LYASE BETA SUBUNIT, PUTATIVE (AFU_ORTHOLOGUE AFUA_4G13030)-RELATED"/>
    <property type="match status" value="1"/>
</dbReference>
<dbReference type="AlphaFoldDB" id="U2YKQ1"/>
<keyword evidence="3 6" id="KW-0479">Metal-binding</keyword>
<feature type="domain" description="HpcH/HpaI aldolase/citrate lyase" evidence="7">
    <location>
        <begin position="4"/>
        <end position="209"/>
    </location>
</feature>
<evidence type="ECO:0000256" key="5">
    <source>
        <dbReference type="PIRSR" id="PIRSR015582-1"/>
    </source>
</evidence>
<proteinExistence type="inferred from homology"/>
<evidence type="ECO:0000256" key="6">
    <source>
        <dbReference type="PIRSR" id="PIRSR015582-2"/>
    </source>
</evidence>
<dbReference type="STRING" id="1337093.MBELCI_1628"/>
<feature type="binding site" evidence="5">
    <location>
        <position position="65"/>
    </location>
    <ligand>
        <name>substrate</name>
    </ligand>
</feature>
<keyword evidence="4 6" id="KW-0460">Magnesium</keyword>
<sequence length="278" mass="29113">MPFRSLLYVPASNPRALEKARDLPCDALIFDLEDAVAPAAKETARERLGAALAQAGSRGGTRLVRINALGSPWGEADLAALAAWDCDGVVVPKVDGLADLDAVAARTTRPLWAMIETARGVLGAETCAHPRLAGIIMGTNDLARDLGLRARPDRMPLWAALQGTLLAARARQVLAIDGVCNALDDPARLGAECEQGRDMGFDGKSLIHPAQIAAANAAFAPSAEEVDLARRRIAAHEAVMAQGQGVAVVDGEIVEALHVQSARATLELARIVGEGETS</sequence>
<dbReference type="RefSeq" id="WP_021693680.1">
    <property type="nucleotide sequence ID" value="NZ_BATB01000017.1"/>
</dbReference>
<feature type="binding site" evidence="5">
    <location>
        <position position="116"/>
    </location>
    <ligand>
        <name>substrate</name>
    </ligand>
</feature>
<evidence type="ECO:0000256" key="1">
    <source>
        <dbReference type="ARBA" id="ARBA00001946"/>
    </source>
</evidence>
<dbReference type="GO" id="GO:0000287">
    <property type="term" value="F:magnesium ion binding"/>
    <property type="evidence" value="ECO:0007669"/>
    <property type="project" value="TreeGrafter"/>
</dbReference>
<protein>
    <submittedName>
        <fullName evidence="8">L-malyl-CoA/beta-methylmalyl-CoA lyase</fullName>
    </submittedName>
</protein>
<name>U2YKQ1_9RHOB</name>
<evidence type="ECO:0000256" key="2">
    <source>
        <dbReference type="ARBA" id="ARBA00005568"/>
    </source>
</evidence>
<dbReference type="PANTHER" id="PTHR32308:SF10">
    <property type="entry name" value="CITRATE LYASE SUBUNIT BETA"/>
    <property type="match status" value="1"/>
</dbReference>
<dbReference type="InterPro" id="IPR011206">
    <property type="entry name" value="Citrate_lyase_beta/mcl1/mcl2"/>
</dbReference>
<evidence type="ECO:0000313" key="9">
    <source>
        <dbReference type="Proteomes" id="UP000016566"/>
    </source>
</evidence>
<keyword evidence="9" id="KW-1185">Reference proteome</keyword>
<comment type="caution">
    <text evidence="8">The sequence shown here is derived from an EMBL/GenBank/DDBJ whole genome shotgun (WGS) entry which is preliminary data.</text>
</comment>
<comment type="similarity">
    <text evidence="2">Belongs to the HpcH/HpaI aldolase family.</text>
</comment>
<dbReference type="EMBL" id="BATB01000017">
    <property type="protein sequence ID" value="GAD55576.1"/>
    <property type="molecule type" value="Genomic_DNA"/>
</dbReference>
<dbReference type="Gene3D" id="3.20.20.60">
    <property type="entry name" value="Phosphoenolpyruvate-binding domains"/>
    <property type="match status" value="1"/>
</dbReference>
<feature type="binding site" evidence="6">
    <location>
        <position position="116"/>
    </location>
    <ligand>
        <name>Mg(2+)</name>
        <dbReference type="ChEBI" id="CHEBI:18420"/>
    </ligand>
</feature>
<dbReference type="InterPro" id="IPR040442">
    <property type="entry name" value="Pyrv_kinase-like_dom_sf"/>
</dbReference>
<evidence type="ECO:0000256" key="4">
    <source>
        <dbReference type="ARBA" id="ARBA00022842"/>
    </source>
</evidence>
<dbReference type="eggNOG" id="COG2301">
    <property type="taxonomic scope" value="Bacteria"/>
</dbReference>
<dbReference type="GO" id="GO:0016829">
    <property type="term" value="F:lyase activity"/>
    <property type="evidence" value="ECO:0007669"/>
    <property type="project" value="UniProtKB-KW"/>
</dbReference>
<dbReference type="SUPFAM" id="SSF51621">
    <property type="entry name" value="Phosphoenolpyruvate/pyruvate domain"/>
    <property type="match status" value="1"/>
</dbReference>
<gene>
    <name evidence="8" type="ORF">MBELCI_1628</name>
</gene>
<comment type="cofactor">
    <cofactor evidence="1">
        <name>Mg(2+)</name>
        <dbReference type="ChEBI" id="CHEBI:18420"/>
    </cofactor>
</comment>
<dbReference type="GO" id="GO:0006107">
    <property type="term" value="P:oxaloacetate metabolic process"/>
    <property type="evidence" value="ECO:0007669"/>
    <property type="project" value="TreeGrafter"/>
</dbReference>
<feature type="binding site" evidence="6">
    <location>
        <position position="141"/>
    </location>
    <ligand>
        <name>Mg(2+)</name>
        <dbReference type="ChEBI" id="CHEBI:18420"/>
    </ligand>
</feature>
<accession>U2YKQ1</accession>
<evidence type="ECO:0000259" key="7">
    <source>
        <dbReference type="Pfam" id="PF03328"/>
    </source>
</evidence>
<dbReference type="OrthoDB" id="9800547at2"/>
<dbReference type="Proteomes" id="UP000016566">
    <property type="component" value="Unassembled WGS sequence"/>
</dbReference>
<dbReference type="PIRSF" id="PIRSF015582">
    <property type="entry name" value="Cit_lyase_B"/>
    <property type="match status" value="1"/>
</dbReference>
<reference evidence="8" key="1">
    <citation type="journal article" date="2013" name="Genome Announc.">
        <title>Draft Genome Sequence of Loktanella cinnabarina LL-001T, Isolated from Deep-Sea Floor Sediment.</title>
        <authorList>
            <person name="Nishi S."/>
            <person name="Tsubouchi T."/>
            <person name="Takaki Y."/>
            <person name="Koyanagi R."/>
            <person name="Satoh N."/>
            <person name="Maruyama T."/>
            <person name="Hatada Y."/>
        </authorList>
    </citation>
    <scope>NUCLEOTIDE SEQUENCE [LARGE SCALE GENOMIC DNA]</scope>
    <source>
        <strain evidence="8">LL-001</strain>
    </source>
</reference>
<evidence type="ECO:0000256" key="3">
    <source>
        <dbReference type="ARBA" id="ARBA00022723"/>
    </source>
</evidence>
<keyword evidence="8" id="KW-0456">Lyase</keyword>
<dbReference type="InterPro" id="IPR015813">
    <property type="entry name" value="Pyrv/PenolPyrv_kinase-like_dom"/>
</dbReference>
<evidence type="ECO:0000313" key="8">
    <source>
        <dbReference type="EMBL" id="GAD55576.1"/>
    </source>
</evidence>